<evidence type="ECO:0000256" key="1">
    <source>
        <dbReference type="SAM" id="MobiDB-lite"/>
    </source>
</evidence>
<gene>
    <name evidence="2" type="ORF">mRhiFer1_008390</name>
</gene>
<sequence>MEKLSRHNLQKNPSLFRKTGEHAPQKPQENYPAGNHPRKCSDIGRPCCGARRSRMTSLREAPITNSHFFLTACLAATQPQSFQTRERRRGGYSPALAGILPTTVVPEPLSRSRVVWVWGWSDSRGGGAGWGRPRALLTLVS</sequence>
<feature type="region of interest" description="Disordered" evidence="1">
    <location>
        <begin position="1"/>
        <end position="44"/>
    </location>
</feature>
<dbReference type="AlphaFoldDB" id="A0A7J7VE27"/>
<reference evidence="2 3" key="1">
    <citation type="journal article" date="2020" name="Nature">
        <title>Six reference-quality genomes reveal evolution of bat adaptations.</title>
        <authorList>
            <person name="Jebb D."/>
            <person name="Huang Z."/>
            <person name="Pippel M."/>
            <person name="Hughes G.M."/>
            <person name="Lavrichenko K."/>
            <person name="Devanna P."/>
            <person name="Winkler S."/>
            <person name="Jermiin L.S."/>
            <person name="Skirmuntt E.C."/>
            <person name="Katzourakis A."/>
            <person name="Burkitt-Gray L."/>
            <person name="Ray D.A."/>
            <person name="Sullivan K.A.M."/>
            <person name="Roscito J.G."/>
            <person name="Kirilenko B.M."/>
            <person name="Davalos L.M."/>
            <person name="Corthals A.P."/>
            <person name="Power M.L."/>
            <person name="Jones G."/>
            <person name="Ransome R.D."/>
            <person name="Dechmann D.K.N."/>
            <person name="Locatelli A.G."/>
            <person name="Puechmaille S.J."/>
            <person name="Fedrigo O."/>
            <person name="Jarvis E.D."/>
            <person name="Hiller M."/>
            <person name="Vernes S.C."/>
            <person name="Myers E.W."/>
            <person name="Teeling E.C."/>
        </authorList>
    </citation>
    <scope>NUCLEOTIDE SEQUENCE [LARGE SCALE GENOMIC DNA]</scope>
    <source>
        <strain evidence="2">MRhiFer1</strain>
        <tissue evidence="2">Lung</tissue>
    </source>
</reference>
<name>A0A7J7VE27_RHIFE</name>
<dbReference type="Proteomes" id="UP000585614">
    <property type="component" value="Unassembled WGS sequence"/>
</dbReference>
<comment type="caution">
    <text evidence="2">The sequence shown here is derived from an EMBL/GenBank/DDBJ whole genome shotgun (WGS) entry which is preliminary data.</text>
</comment>
<evidence type="ECO:0000313" key="2">
    <source>
        <dbReference type="EMBL" id="KAF6323413.1"/>
    </source>
</evidence>
<protein>
    <submittedName>
        <fullName evidence="2">Uncharacterized protein</fullName>
    </submittedName>
</protein>
<proteinExistence type="predicted"/>
<organism evidence="2 3">
    <name type="scientific">Rhinolophus ferrumequinum</name>
    <name type="common">Greater horseshoe bat</name>
    <dbReference type="NCBI Taxonomy" id="59479"/>
    <lineage>
        <taxon>Eukaryota</taxon>
        <taxon>Metazoa</taxon>
        <taxon>Chordata</taxon>
        <taxon>Craniata</taxon>
        <taxon>Vertebrata</taxon>
        <taxon>Euteleostomi</taxon>
        <taxon>Mammalia</taxon>
        <taxon>Eutheria</taxon>
        <taxon>Laurasiatheria</taxon>
        <taxon>Chiroptera</taxon>
        <taxon>Yinpterochiroptera</taxon>
        <taxon>Rhinolophoidea</taxon>
        <taxon>Rhinolophidae</taxon>
        <taxon>Rhinolophinae</taxon>
        <taxon>Rhinolophus</taxon>
    </lineage>
</organism>
<evidence type="ECO:0000313" key="3">
    <source>
        <dbReference type="Proteomes" id="UP000585614"/>
    </source>
</evidence>
<accession>A0A7J7VE27</accession>
<dbReference type="EMBL" id="JACAGC010000013">
    <property type="protein sequence ID" value="KAF6323413.1"/>
    <property type="molecule type" value="Genomic_DNA"/>
</dbReference>